<reference evidence="2" key="1">
    <citation type="submission" date="2022-11" db="EMBL/GenBank/DDBJ databases">
        <authorList>
            <person name="Hyden B.L."/>
            <person name="Feng K."/>
            <person name="Yates T."/>
            <person name="Jawdy S."/>
            <person name="Smart L.B."/>
            <person name="Muchero W."/>
        </authorList>
    </citation>
    <scope>NUCLEOTIDE SEQUENCE</scope>
    <source>
        <tissue evidence="2">Shoot tip</tissue>
    </source>
</reference>
<name>A0A9Q0ZSB1_SALPP</name>
<proteinExistence type="predicted"/>
<feature type="region of interest" description="Disordered" evidence="1">
    <location>
        <begin position="1"/>
        <end position="135"/>
    </location>
</feature>
<evidence type="ECO:0000256" key="1">
    <source>
        <dbReference type="SAM" id="MobiDB-lite"/>
    </source>
</evidence>
<feature type="compositionally biased region" description="Polar residues" evidence="1">
    <location>
        <begin position="1"/>
        <end position="21"/>
    </location>
</feature>
<dbReference type="AlphaFoldDB" id="A0A9Q0ZSB1"/>
<feature type="compositionally biased region" description="Basic and acidic residues" evidence="1">
    <location>
        <begin position="77"/>
        <end position="94"/>
    </location>
</feature>
<feature type="compositionally biased region" description="Acidic residues" evidence="1">
    <location>
        <begin position="117"/>
        <end position="135"/>
    </location>
</feature>
<gene>
    <name evidence="2" type="ORF">OIU79_031192</name>
</gene>
<organism evidence="2 3">
    <name type="scientific">Salix purpurea</name>
    <name type="common">Purple osier willow</name>
    <dbReference type="NCBI Taxonomy" id="77065"/>
    <lineage>
        <taxon>Eukaryota</taxon>
        <taxon>Viridiplantae</taxon>
        <taxon>Streptophyta</taxon>
        <taxon>Embryophyta</taxon>
        <taxon>Tracheophyta</taxon>
        <taxon>Spermatophyta</taxon>
        <taxon>Magnoliopsida</taxon>
        <taxon>eudicotyledons</taxon>
        <taxon>Gunneridae</taxon>
        <taxon>Pentapetalae</taxon>
        <taxon>rosids</taxon>
        <taxon>fabids</taxon>
        <taxon>Malpighiales</taxon>
        <taxon>Salicaceae</taxon>
        <taxon>Saliceae</taxon>
        <taxon>Salix</taxon>
    </lineage>
</organism>
<protein>
    <submittedName>
        <fullName evidence="2">Uncharacterized protein</fullName>
    </submittedName>
</protein>
<keyword evidence="3" id="KW-1185">Reference proteome</keyword>
<accession>A0A9Q0ZSB1</accession>
<reference evidence="2" key="2">
    <citation type="journal article" date="2023" name="Int. J. Mol. Sci.">
        <title>De Novo Assembly and Annotation of 11 Diverse Shrub Willow (Salix) Genomes Reveals Novel Gene Organization in Sex-Linked Regions.</title>
        <authorList>
            <person name="Hyden B."/>
            <person name="Feng K."/>
            <person name="Yates T.B."/>
            <person name="Jawdy S."/>
            <person name="Cereghino C."/>
            <person name="Smart L.B."/>
            <person name="Muchero W."/>
        </authorList>
    </citation>
    <scope>NUCLEOTIDE SEQUENCE</scope>
    <source>
        <tissue evidence="2">Shoot tip</tissue>
    </source>
</reference>
<feature type="compositionally biased region" description="Polar residues" evidence="1">
    <location>
        <begin position="34"/>
        <end position="46"/>
    </location>
</feature>
<feature type="compositionally biased region" description="Basic and acidic residues" evidence="1">
    <location>
        <begin position="47"/>
        <end position="68"/>
    </location>
</feature>
<evidence type="ECO:0000313" key="3">
    <source>
        <dbReference type="Proteomes" id="UP001151532"/>
    </source>
</evidence>
<dbReference type="OrthoDB" id="656845at2759"/>
<sequence>MKTLRTWKTNLGEDQTNQQMSEVHETMKRLPVLTDQSLDDQISNIRSNDRKQSLDEDQQEARGTEERQNSSNMNNKENSDEQVKNISKHDRQEQLEDSDVELETNASAGDFYKESVSDLDEEKEDYREENDESDF</sequence>
<dbReference type="Proteomes" id="UP001151532">
    <property type="component" value="Chromosome 19"/>
</dbReference>
<dbReference type="EMBL" id="JAPFFK010000009">
    <property type="protein sequence ID" value="KAJ6745004.1"/>
    <property type="molecule type" value="Genomic_DNA"/>
</dbReference>
<evidence type="ECO:0000313" key="2">
    <source>
        <dbReference type="EMBL" id="KAJ6745004.1"/>
    </source>
</evidence>
<comment type="caution">
    <text evidence="2">The sequence shown here is derived from an EMBL/GenBank/DDBJ whole genome shotgun (WGS) entry which is preliminary data.</text>
</comment>